<evidence type="ECO:0000313" key="2">
    <source>
        <dbReference type="Proteomes" id="UP001642720"/>
    </source>
</evidence>
<keyword evidence="2" id="KW-1185">Reference proteome</keyword>
<reference evidence="1 2" key="1">
    <citation type="submission" date="2018-01" db="EMBL/GenBank/DDBJ databases">
        <title>Genome characterization of the sugarcane-associated fungus Trichoderma ghanense CCMA-1212 and their application in lignocelulose bioconversion.</title>
        <authorList>
            <person name="Steindorff A.S."/>
            <person name="Mendes T.D."/>
            <person name="Vilela E.S.D."/>
            <person name="Rodrigues D.S."/>
            <person name="Formighieri E.F."/>
            <person name="Melo I.S."/>
            <person name="Favaro L.C.L."/>
        </authorList>
    </citation>
    <scope>NUCLEOTIDE SEQUENCE [LARGE SCALE GENOMIC DNA]</scope>
    <source>
        <strain evidence="1 2">CCMA-1212</strain>
    </source>
</reference>
<proteinExistence type="predicted"/>
<gene>
    <name evidence="1" type="ORF">CCMA1212_007864</name>
</gene>
<organism evidence="1 2">
    <name type="scientific">Trichoderma ghanense</name>
    <dbReference type="NCBI Taxonomy" id="65468"/>
    <lineage>
        <taxon>Eukaryota</taxon>
        <taxon>Fungi</taxon>
        <taxon>Dikarya</taxon>
        <taxon>Ascomycota</taxon>
        <taxon>Pezizomycotina</taxon>
        <taxon>Sordariomycetes</taxon>
        <taxon>Hypocreomycetidae</taxon>
        <taxon>Hypocreales</taxon>
        <taxon>Hypocreaceae</taxon>
        <taxon>Trichoderma</taxon>
    </lineage>
</organism>
<dbReference type="GeneID" id="300579475"/>
<sequence length="185" mass="20320">MELDKRGRPWTSDWGGEVGCAKPVAEDVLRVDRRVDMRHEPVFHALFHALFGSDHVKSGNAVLPHGDEAKMMAALAGTGSLCNSWGRCSWIKPSKMHGLEKDFPSAQEAVELIREAGTFFVSTTDGEAIDTNNRGDWFAIAVSGDRLHQSMGNLKTRTKLAVKVNVAYAKFVKSGLLFSGIPTEY</sequence>
<accession>A0ABY2GY16</accession>
<dbReference type="RefSeq" id="XP_073556662.1">
    <property type="nucleotide sequence ID" value="XM_073705025.1"/>
</dbReference>
<evidence type="ECO:0000313" key="1">
    <source>
        <dbReference type="EMBL" id="TFB00461.1"/>
    </source>
</evidence>
<dbReference type="EMBL" id="PPTA01000011">
    <property type="protein sequence ID" value="TFB00461.1"/>
    <property type="molecule type" value="Genomic_DNA"/>
</dbReference>
<dbReference type="Proteomes" id="UP001642720">
    <property type="component" value="Unassembled WGS sequence"/>
</dbReference>
<protein>
    <submittedName>
        <fullName evidence="1">Uncharacterized protein</fullName>
    </submittedName>
</protein>
<name>A0ABY2GY16_9HYPO</name>
<comment type="caution">
    <text evidence="1">The sequence shown here is derived from an EMBL/GenBank/DDBJ whole genome shotgun (WGS) entry which is preliminary data.</text>
</comment>